<name>A0ACC5VT87_9GAMM</name>
<evidence type="ECO:0000313" key="1">
    <source>
        <dbReference type="EMBL" id="MBZ5487358.1"/>
    </source>
</evidence>
<accession>A0ACC5VT87</accession>
<dbReference type="EMBL" id="JABYQT010000003">
    <property type="protein sequence ID" value="MBZ5487358.1"/>
    <property type="molecule type" value="Genomic_DNA"/>
</dbReference>
<comment type="caution">
    <text evidence="1">The sequence shown here is derived from an EMBL/GenBank/DDBJ whole genome shotgun (WGS) entry which is preliminary data.</text>
</comment>
<proteinExistence type="predicted"/>
<sequence>MPDTAPRQCNKKTDSKGDTASAWLVSTLGNPFMRAGKVKYKAQPDRGLAHSLSGA</sequence>
<keyword evidence="2" id="KW-1185">Reference proteome</keyword>
<organism evidence="1 2">
    <name type="scientific">Vreelandella aquamarina</name>
    <dbReference type="NCBI Taxonomy" id="77097"/>
    <lineage>
        <taxon>Bacteria</taxon>
        <taxon>Pseudomonadati</taxon>
        <taxon>Pseudomonadota</taxon>
        <taxon>Gammaproteobacteria</taxon>
        <taxon>Oceanospirillales</taxon>
        <taxon>Halomonadaceae</taxon>
        <taxon>Vreelandella</taxon>
    </lineage>
</organism>
<reference evidence="1" key="1">
    <citation type="submission" date="2020-06" db="EMBL/GenBank/DDBJ databases">
        <title>Whole Genome Sequence of Halomonas aquamarina MB598.</title>
        <authorList>
            <person name="Pervaiz M."/>
            <person name="Fariq A."/>
            <person name="Yasmin A."/>
            <person name="Welch M."/>
        </authorList>
    </citation>
    <scope>NUCLEOTIDE SEQUENCE</scope>
    <source>
        <strain evidence="1">MB598</strain>
    </source>
</reference>
<dbReference type="Proteomes" id="UP001319846">
    <property type="component" value="Unassembled WGS sequence"/>
</dbReference>
<evidence type="ECO:0000313" key="2">
    <source>
        <dbReference type="Proteomes" id="UP001319846"/>
    </source>
</evidence>
<gene>
    <name evidence="1" type="ORF">HW452_07445</name>
</gene>
<protein>
    <submittedName>
        <fullName evidence="1">Uncharacterized protein</fullName>
    </submittedName>
</protein>